<keyword evidence="2" id="KW-1185">Reference proteome</keyword>
<dbReference type="Proteomes" id="UP001497535">
    <property type="component" value="Unassembled WGS sequence"/>
</dbReference>
<name>A0ACB0YQK0_MELEN</name>
<gene>
    <name evidence="1" type="ORF">MENTE1834_LOCUS15327</name>
</gene>
<evidence type="ECO:0000313" key="2">
    <source>
        <dbReference type="Proteomes" id="UP001497535"/>
    </source>
</evidence>
<comment type="caution">
    <text evidence="1">The sequence shown here is derived from an EMBL/GenBank/DDBJ whole genome shotgun (WGS) entry which is preliminary data.</text>
</comment>
<reference evidence="1" key="1">
    <citation type="submission" date="2023-11" db="EMBL/GenBank/DDBJ databases">
        <authorList>
            <person name="Poullet M."/>
        </authorList>
    </citation>
    <scope>NUCLEOTIDE SEQUENCE</scope>
    <source>
        <strain evidence="1">E1834</strain>
    </source>
</reference>
<organism evidence="1 2">
    <name type="scientific">Meloidogyne enterolobii</name>
    <name type="common">Root-knot nematode worm</name>
    <name type="synonym">Meloidogyne mayaguensis</name>
    <dbReference type="NCBI Taxonomy" id="390850"/>
    <lineage>
        <taxon>Eukaryota</taxon>
        <taxon>Metazoa</taxon>
        <taxon>Ecdysozoa</taxon>
        <taxon>Nematoda</taxon>
        <taxon>Chromadorea</taxon>
        <taxon>Rhabditida</taxon>
        <taxon>Tylenchina</taxon>
        <taxon>Tylenchomorpha</taxon>
        <taxon>Tylenchoidea</taxon>
        <taxon>Meloidogynidae</taxon>
        <taxon>Meloidogyninae</taxon>
        <taxon>Meloidogyne</taxon>
    </lineage>
</organism>
<dbReference type="EMBL" id="CAVMJV010000016">
    <property type="protein sequence ID" value="CAK5057905.1"/>
    <property type="molecule type" value="Genomic_DNA"/>
</dbReference>
<accession>A0ACB0YQK0</accession>
<protein>
    <submittedName>
        <fullName evidence="1">Uncharacterized protein</fullName>
    </submittedName>
</protein>
<sequence length="133" mass="16456">MPYEKGLFLKVKDLFIFWTCPHWLKYSRSSFLDRLNKNFFFFQIFTFTRLLLFSNVKLDEQQKQQAIQSLSLLQNDFFVFNENTRFAWSSEEEINDDKIEKEIFDNWPSHLIFFQKEKERKPLGSWWPFKFKK</sequence>
<proteinExistence type="predicted"/>
<evidence type="ECO:0000313" key="1">
    <source>
        <dbReference type="EMBL" id="CAK5057905.1"/>
    </source>
</evidence>